<keyword evidence="3" id="KW-1185">Reference proteome</keyword>
<proteinExistence type="predicted"/>
<organism evidence="2 3">
    <name type="scientific">Primorskyibacter flagellatus</name>
    <dbReference type="NCBI Taxonomy" id="1387277"/>
    <lineage>
        <taxon>Bacteria</taxon>
        <taxon>Pseudomonadati</taxon>
        <taxon>Pseudomonadota</taxon>
        <taxon>Alphaproteobacteria</taxon>
        <taxon>Rhodobacterales</taxon>
        <taxon>Roseobacteraceae</taxon>
        <taxon>Primorskyibacter</taxon>
    </lineage>
</organism>
<dbReference type="GO" id="GO:0016539">
    <property type="term" value="P:intein-mediated protein splicing"/>
    <property type="evidence" value="ECO:0007669"/>
    <property type="project" value="InterPro"/>
</dbReference>
<dbReference type="InterPro" id="IPR056573">
    <property type="entry name" value="Lectin_L-type_dom"/>
</dbReference>
<accession>A0A917EDT7</accession>
<comment type="caution">
    <text evidence="2">The sequence shown here is derived from an EMBL/GenBank/DDBJ whole genome shotgun (WGS) entry which is preliminary data.</text>
</comment>
<dbReference type="SUPFAM" id="SSF49899">
    <property type="entry name" value="Concanavalin A-like lectins/glucanases"/>
    <property type="match status" value="1"/>
</dbReference>
<dbReference type="Pfam" id="PF18483">
    <property type="entry name" value="Lectin_L-type_dom"/>
    <property type="match status" value="1"/>
</dbReference>
<dbReference type="InterPro" id="IPR036844">
    <property type="entry name" value="Hint_dom_sf"/>
</dbReference>
<protein>
    <recommendedName>
        <fullName evidence="1">Hedgehog/Intein (Hint) domain-containing protein</fullName>
    </recommendedName>
</protein>
<gene>
    <name evidence="2" type="ORF">GCM10011360_16150</name>
</gene>
<dbReference type="InterPro" id="IPR028992">
    <property type="entry name" value="Hedgehog/Intein_dom"/>
</dbReference>
<name>A0A917EDT7_9RHOB</name>
<sequence length="422" mass="45494">MARTVDWDNSTTVTTGDASYDPVTGVYTLTPDQQWQAGLVSSTSAYSINYDFSFVYEAYYGANDAGADGITWMFHNDPDGNVITPSTGGEYFGTGHVENAWVLEYDTYQNGTEAAYDHIQLRAQSDAGGTFSSSYMSTPEIAFPSTMNIEDGAWHLNEITWTAATKTLTVAFDGVTLGSAVFDPGDANGDGFSEDDLTTVLGGDRVFFAVGAATGGASNEQAIRTMQMEGTICFTRGTRILTPEGDVPVHRLKVGDLVTTLEGAARPIRWIGCTEVEARGRLAPVRFAPGIVGNRRPLVVSPQHRIYVAGWQAQLFLGLDHCLVPAHGFVNGRSVRRVDDGRRVQYWHVMLDTHEVILAEGAPTETLLPGPVALSTLAPPHRKEILTLFPDLARGTFASAAPCVPANLAHAFAPPARRAWAS</sequence>
<evidence type="ECO:0000259" key="1">
    <source>
        <dbReference type="Pfam" id="PF13403"/>
    </source>
</evidence>
<reference evidence="3" key="1">
    <citation type="journal article" date="2019" name="Int. J. Syst. Evol. Microbiol.">
        <title>The Global Catalogue of Microorganisms (GCM) 10K type strain sequencing project: providing services to taxonomists for standard genome sequencing and annotation.</title>
        <authorList>
            <consortium name="The Broad Institute Genomics Platform"/>
            <consortium name="The Broad Institute Genome Sequencing Center for Infectious Disease"/>
            <person name="Wu L."/>
            <person name="Ma J."/>
        </authorList>
    </citation>
    <scope>NUCLEOTIDE SEQUENCE [LARGE SCALE GENOMIC DNA]</scope>
    <source>
        <strain evidence="3">CGMCC 1.12664</strain>
    </source>
</reference>
<dbReference type="Gene3D" id="2.170.16.10">
    <property type="entry name" value="Hedgehog/Intein (Hint) domain"/>
    <property type="match status" value="1"/>
</dbReference>
<dbReference type="Proteomes" id="UP000612855">
    <property type="component" value="Unassembled WGS sequence"/>
</dbReference>
<dbReference type="Gene3D" id="2.60.120.200">
    <property type="match status" value="1"/>
</dbReference>
<dbReference type="InterPro" id="IPR006141">
    <property type="entry name" value="Intein_N"/>
</dbReference>
<dbReference type="SUPFAM" id="SSF51294">
    <property type="entry name" value="Hedgehog/intein (Hint) domain"/>
    <property type="match status" value="1"/>
</dbReference>
<dbReference type="CDD" id="cd01951">
    <property type="entry name" value="lectin_L-type"/>
    <property type="match status" value="1"/>
</dbReference>
<dbReference type="Pfam" id="PF13403">
    <property type="entry name" value="Hint_2"/>
    <property type="match status" value="1"/>
</dbReference>
<dbReference type="EMBL" id="BMFJ01000001">
    <property type="protein sequence ID" value="GGE28767.1"/>
    <property type="molecule type" value="Genomic_DNA"/>
</dbReference>
<dbReference type="InterPro" id="IPR013320">
    <property type="entry name" value="ConA-like_dom_sf"/>
</dbReference>
<feature type="domain" description="Hedgehog/Intein (Hint)" evidence="1">
    <location>
        <begin position="232"/>
        <end position="370"/>
    </location>
</feature>
<dbReference type="AlphaFoldDB" id="A0A917EDT7"/>
<dbReference type="PROSITE" id="PS50817">
    <property type="entry name" value="INTEIN_N_TER"/>
    <property type="match status" value="1"/>
</dbReference>
<evidence type="ECO:0000313" key="2">
    <source>
        <dbReference type="EMBL" id="GGE28767.1"/>
    </source>
</evidence>
<dbReference type="RefSeq" id="WP_188477144.1">
    <property type="nucleotide sequence ID" value="NZ_BMFJ01000001.1"/>
</dbReference>
<evidence type="ECO:0000313" key="3">
    <source>
        <dbReference type="Proteomes" id="UP000612855"/>
    </source>
</evidence>